<feature type="non-terminal residue" evidence="2">
    <location>
        <position position="298"/>
    </location>
</feature>
<comment type="caution">
    <text evidence="2">The sequence shown here is derived from an EMBL/GenBank/DDBJ whole genome shotgun (WGS) entry which is preliminary data.</text>
</comment>
<feature type="region of interest" description="Disordered" evidence="1">
    <location>
        <begin position="1"/>
        <end position="21"/>
    </location>
</feature>
<feature type="compositionally biased region" description="Low complexity" evidence="1">
    <location>
        <begin position="68"/>
        <end position="90"/>
    </location>
</feature>
<feature type="region of interest" description="Disordered" evidence="1">
    <location>
        <begin position="44"/>
        <end position="123"/>
    </location>
</feature>
<feature type="non-terminal residue" evidence="2">
    <location>
        <position position="1"/>
    </location>
</feature>
<evidence type="ECO:0000313" key="2">
    <source>
        <dbReference type="EMBL" id="CAK0895218.1"/>
    </source>
</evidence>
<dbReference type="Proteomes" id="UP001189429">
    <property type="component" value="Unassembled WGS sequence"/>
</dbReference>
<dbReference type="EMBL" id="CAUYUJ010020006">
    <property type="protein sequence ID" value="CAK0895218.1"/>
    <property type="molecule type" value="Genomic_DNA"/>
</dbReference>
<organism evidence="2 3">
    <name type="scientific">Prorocentrum cordatum</name>
    <dbReference type="NCBI Taxonomy" id="2364126"/>
    <lineage>
        <taxon>Eukaryota</taxon>
        <taxon>Sar</taxon>
        <taxon>Alveolata</taxon>
        <taxon>Dinophyceae</taxon>
        <taxon>Prorocentrales</taxon>
        <taxon>Prorocentraceae</taxon>
        <taxon>Prorocentrum</taxon>
    </lineage>
</organism>
<feature type="region of interest" description="Disordered" evidence="1">
    <location>
        <begin position="140"/>
        <end position="215"/>
    </location>
</feature>
<feature type="compositionally biased region" description="Low complexity" evidence="1">
    <location>
        <begin position="252"/>
        <end position="274"/>
    </location>
</feature>
<evidence type="ECO:0000313" key="3">
    <source>
        <dbReference type="Proteomes" id="UP001189429"/>
    </source>
</evidence>
<name>A0ABN9XBM4_9DINO</name>
<feature type="compositionally biased region" description="Low complexity" evidence="1">
    <location>
        <begin position="154"/>
        <end position="169"/>
    </location>
</feature>
<reference evidence="2" key="1">
    <citation type="submission" date="2023-10" db="EMBL/GenBank/DDBJ databases">
        <authorList>
            <person name="Chen Y."/>
            <person name="Shah S."/>
            <person name="Dougan E. K."/>
            <person name="Thang M."/>
            <person name="Chan C."/>
        </authorList>
    </citation>
    <scope>NUCLEOTIDE SEQUENCE [LARGE SCALE GENOMIC DNA]</scope>
</reference>
<feature type="region of interest" description="Disordered" evidence="1">
    <location>
        <begin position="234"/>
        <end position="298"/>
    </location>
</feature>
<feature type="compositionally biased region" description="Low complexity" evidence="1">
    <location>
        <begin position="176"/>
        <end position="185"/>
    </location>
</feature>
<evidence type="ECO:0000256" key="1">
    <source>
        <dbReference type="SAM" id="MobiDB-lite"/>
    </source>
</evidence>
<protein>
    <submittedName>
        <fullName evidence="2">Uncharacterized protein</fullName>
    </submittedName>
</protein>
<keyword evidence="3" id="KW-1185">Reference proteome</keyword>
<accession>A0ABN9XBM4</accession>
<feature type="compositionally biased region" description="Low complexity" evidence="1">
    <location>
        <begin position="202"/>
        <end position="215"/>
    </location>
</feature>
<proteinExistence type="predicted"/>
<feature type="compositionally biased region" description="Basic and acidic residues" evidence="1">
    <location>
        <begin position="140"/>
        <end position="150"/>
    </location>
</feature>
<gene>
    <name evidence="2" type="ORF">PCOR1329_LOCUS74027</name>
</gene>
<sequence>APACLPLQPPRSVPTAATAKAGAALHPELRARLQRLGIGLNADLLRPGVEGGAPAAPSGCARDDSHRAPAAPAARAASPAPGGCAGGPQPTEAAQPSPPEGEAADGRRRPAEAAGGDGALGDLCVDDLLGQLEALDARQEALQRGAEKARPGGRRPTSAAARRPSRSPSLTPVPDPAAASELPAPAAEPPREQRREGGEGAAAGRRAAEAAEAVAAQHPLEGVSLGAAAAAPTGCFRRHRSRRELPPALPDGGAAAAAAAAARRGARGAAGARGPSASPREAALGLGGRPGSAPRARA</sequence>
<feature type="compositionally biased region" description="Basic and acidic residues" evidence="1">
    <location>
        <begin position="189"/>
        <end position="198"/>
    </location>
</feature>